<keyword evidence="12" id="KW-1185">Reference proteome</keyword>
<dbReference type="InterPro" id="IPR045081">
    <property type="entry name" value="AN32"/>
</dbReference>
<evidence type="ECO:0000256" key="9">
    <source>
        <dbReference type="SAM" id="MobiDB-lite"/>
    </source>
</evidence>
<dbReference type="Ensembl" id="ENSOSIT00000005485.1">
    <property type="protein sequence ID" value="ENSOSIP00000005128.1"/>
    <property type="gene ID" value="ENSOSIG00000003508.1"/>
</dbReference>
<feature type="compositionally biased region" description="Acidic residues" evidence="9">
    <location>
        <begin position="117"/>
        <end position="144"/>
    </location>
</feature>
<reference evidence="11" key="1">
    <citation type="submission" date="2025-08" db="UniProtKB">
        <authorList>
            <consortium name="Ensembl"/>
        </authorList>
    </citation>
    <scope>IDENTIFICATION</scope>
</reference>
<dbReference type="InterPro" id="IPR003603">
    <property type="entry name" value="U2A'_phosphoprotein32A_C"/>
</dbReference>
<dbReference type="Proteomes" id="UP000694383">
    <property type="component" value="Unplaced"/>
</dbReference>
<sequence>ENFILKYKFILDLLSYLKWIFNFLLLSLETKVSKFEFIDKKLPQLKSLDLFNCEVTNLADYRDSIFKLLPQLTYLDGYDVNDREASDSEGEGDGVDDEGEEGEKGGAKMQLGRCSEGESEDFEDEEEDEEDVVAEDDDEDDDSADDEVCFILWWRKHFFKKKFNLKSFI</sequence>
<dbReference type="GO" id="GO:0005634">
    <property type="term" value="C:nucleus"/>
    <property type="evidence" value="ECO:0007669"/>
    <property type="project" value="UniProtKB-SubCell"/>
</dbReference>
<keyword evidence="6 8" id="KW-0539">Nucleus</keyword>
<evidence type="ECO:0000259" key="10">
    <source>
        <dbReference type="SMART" id="SM00446"/>
    </source>
</evidence>
<feature type="region of interest" description="Disordered" evidence="9">
    <location>
        <begin position="81"/>
        <end position="144"/>
    </location>
</feature>
<keyword evidence="5" id="KW-0143">Chaperone</keyword>
<evidence type="ECO:0000256" key="4">
    <source>
        <dbReference type="ARBA" id="ARBA00022737"/>
    </source>
</evidence>
<dbReference type="AlphaFoldDB" id="A0A8C7WY37"/>
<name>A0A8C7WY37_9TELE</name>
<evidence type="ECO:0000256" key="7">
    <source>
        <dbReference type="ARBA" id="ARBA00025777"/>
    </source>
</evidence>
<comment type="function">
    <text evidence="8">Multifunctional protein that is involved in the regulation of many processes.</text>
</comment>
<dbReference type="PANTHER" id="PTHR11375:SF2">
    <property type="entry name" value="ACIDIC LEUCINE-RICH NUCLEAR PHOSPHOPROTEIN 32 FAMILY MEMBER B"/>
    <property type="match status" value="1"/>
</dbReference>
<feature type="domain" description="U2A'/phosphoprotein 32 family A C-terminal" evidence="10">
    <location>
        <begin position="58"/>
        <end position="76"/>
    </location>
</feature>
<keyword evidence="3 8" id="KW-0433">Leucine-rich repeat</keyword>
<protein>
    <recommendedName>
        <fullName evidence="8">Acidic leucine-rich nuclear phosphoprotein 32 family member</fullName>
    </recommendedName>
</protein>
<evidence type="ECO:0000256" key="2">
    <source>
        <dbReference type="ARBA" id="ARBA00022553"/>
    </source>
</evidence>
<comment type="subcellular location">
    <subcellularLocation>
        <location evidence="1 8">Nucleus</location>
    </subcellularLocation>
</comment>
<feature type="domain" description="U2A'/phosphoprotein 32 family A C-terminal" evidence="10">
    <location>
        <begin position="36"/>
        <end position="49"/>
    </location>
</feature>
<dbReference type="GO" id="GO:0042981">
    <property type="term" value="P:regulation of apoptotic process"/>
    <property type="evidence" value="ECO:0007669"/>
    <property type="project" value="TreeGrafter"/>
</dbReference>
<evidence type="ECO:0000256" key="6">
    <source>
        <dbReference type="ARBA" id="ARBA00023242"/>
    </source>
</evidence>
<evidence type="ECO:0000256" key="3">
    <source>
        <dbReference type="ARBA" id="ARBA00022614"/>
    </source>
</evidence>
<evidence type="ECO:0000256" key="1">
    <source>
        <dbReference type="ARBA" id="ARBA00004123"/>
    </source>
</evidence>
<dbReference type="Gene3D" id="3.80.10.10">
    <property type="entry name" value="Ribonuclease Inhibitor"/>
    <property type="match status" value="1"/>
</dbReference>
<accession>A0A8C7WY37</accession>
<evidence type="ECO:0000256" key="8">
    <source>
        <dbReference type="RuleBase" id="RU369103"/>
    </source>
</evidence>
<keyword evidence="2" id="KW-0597">Phosphoprotein</keyword>
<dbReference type="SMART" id="SM00446">
    <property type="entry name" value="LRRcap"/>
    <property type="match status" value="2"/>
</dbReference>
<dbReference type="SUPFAM" id="SSF52058">
    <property type="entry name" value="L domain-like"/>
    <property type="match status" value="1"/>
</dbReference>
<dbReference type="PANTHER" id="PTHR11375">
    <property type="entry name" value="ACIDIC LEUCINE-RICH NUCLEAR PHOSPHOPROTEIN 32"/>
    <property type="match status" value="1"/>
</dbReference>
<comment type="similarity">
    <text evidence="7 8">Belongs to the ANP32 family.</text>
</comment>
<evidence type="ECO:0000256" key="5">
    <source>
        <dbReference type="ARBA" id="ARBA00023186"/>
    </source>
</evidence>
<reference evidence="11" key="2">
    <citation type="submission" date="2025-09" db="UniProtKB">
        <authorList>
            <consortium name="Ensembl"/>
        </authorList>
    </citation>
    <scope>IDENTIFICATION</scope>
</reference>
<dbReference type="GO" id="GO:0042393">
    <property type="term" value="F:histone binding"/>
    <property type="evidence" value="ECO:0007669"/>
    <property type="project" value="TreeGrafter"/>
</dbReference>
<dbReference type="GeneTree" id="ENSGT00950000182907"/>
<keyword evidence="4" id="KW-0677">Repeat</keyword>
<feature type="compositionally biased region" description="Acidic residues" evidence="9">
    <location>
        <begin position="87"/>
        <end position="101"/>
    </location>
</feature>
<evidence type="ECO:0000313" key="11">
    <source>
        <dbReference type="Ensembl" id="ENSOSIP00000005128.1"/>
    </source>
</evidence>
<organism evidence="11 12">
    <name type="scientific">Oryzias sinensis</name>
    <name type="common">Chinese medaka</name>
    <dbReference type="NCBI Taxonomy" id="183150"/>
    <lineage>
        <taxon>Eukaryota</taxon>
        <taxon>Metazoa</taxon>
        <taxon>Chordata</taxon>
        <taxon>Craniata</taxon>
        <taxon>Vertebrata</taxon>
        <taxon>Euteleostomi</taxon>
        <taxon>Actinopterygii</taxon>
        <taxon>Neopterygii</taxon>
        <taxon>Teleostei</taxon>
        <taxon>Neoteleostei</taxon>
        <taxon>Acanthomorphata</taxon>
        <taxon>Ovalentaria</taxon>
        <taxon>Atherinomorphae</taxon>
        <taxon>Beloniformes</taxon>
        <taxon>Adrianichthyidae</taxon>
        <taxon>Oryziinae</taxon>
        <taxon>Oryzias</taxon>
    </lineage>
</organism>
<dbReference type="InterPro" id="IPR032675">
    <property type="entry name" value="LRR_dom_sf"/>
</dbReference>
<proteinExistence type="inferred from homology"/>
<evidence type="ECO:0000313" key="12">
    <source>
        <dbReference type="Proteomes" id="UP000694383"/>
    </source>
</evidence>